<dbReference type="Proteomes" id="UP001501442">
    <property type="component" value="Unassembled WGS sequence"/>
</dbReference>
<accession>A0ABP8TZ08</accession>
<keyword evidence="2" id="KW-1185">Reference proteome</keyword>
<proteinExistence type="predicted"/>
<evidence type="ECO:0000313" key="2">
    <source>
        <dbReference type="Proteomes" id="UP001501442"/>
    </source>
</evidence>
<organism evidence="1 2">
    <name type="scientific">Actinoallomurus vinaceus</name>
    <dbReference type="NCBI Taxonomy" id="1080074"/>
    <lineage>
        <taxon>Bacteria</taxon>
        <taxon>Bacillati</taxon>
        <taxon>Actinomycetota</taxon>
        <taxon>Actinomycetes</taxon>
        <taxon>Streptosporangiales</taxon>
        <taxon>Thermomonosporaceae</taxon>
        <taxon>Actinoallomurus</taxon>
    </lineage>
</organism>
<sequence length="92" mass="9936">MPTVAQARLSTIQRTIARWENEAVRPGERYQLLLARVYADQGGTTALGPGSDFDQLMTVFALYGIEAARMSELRNLVAGALTSGTSSTSAWT</sequence>
<gene>
    <name evidence="1" type="ORF">GCM10023196_002160</name>
</gene>
<comment type="caution">
    <text evidence="1">The sequence shown here is derived from an EMBL/GenBank/DDBJ whole genome shotgun (WGS) entry which is preliminary data.</text>
</comment>
<reference evidence="2" key="1">
    <citation type="journal article" date="2019" name="Int. J. Syst. Evol. Microbiol.">
        <title>The Global Catalogue of Microorganisms (GCM) 10K type strain sequencing project: providing services to taxonomists for standard genome sequencing and annotation.</title>
        <authorList>
            <consortium name="The Broad Institute Genomics Platform"/>
            <consortium name="The Broad Institute Genome Sequencing Center for Infectious Disease"/>
            <person name="Wu L."/>
            <person name="Ma J."/>
        </authorList>
    </citation>
    <scope>NUCLEOTIDE SEQUENCE [LARGE SCALE GENOMIC DNA]</scope>
    <source>
        <strain evidence="2">JCM 17939</strain>
    </source>
</reference>
<name>A0ABP8TZ08_9ACTN</name>
<protein>
    <recommendedName>
        <fullName evidence="3">DUF5753 domain-containing protein</fullName>
    </recommendedName>
</protein>
<evidence type="ECO:0008006" key="3">
    <source>
        <dbReference type="Google" id="ProtNLM"/>
    </source>
</evidence>
<dbReference type="EMBL" id="BAABHK010000001">
    <property type="protein sequence ID" value="GAA4619977.1"/>
    <property type="molecule type" value="Genomic_DNA"/>
</dbReference>
<evidence type="ECO:0000313" key="1">
    <source>
        <dbReference type="EMBL" id="GAA4619977.1"/>
    </source>
</evidence>